<protein>
    <recommendedName>
        <fullName evidence="5">Lipoprotein</fullName>
    </recommendedName>
</protein>
<feature type="signal peptide" evidence="2">
    <location>
        <begin position="1"/>
        <end position="31"/>
    </location>
</feature>
<dbReference type="Proteomes" id="UP000654471">
    <property type="component" value="Unassembled WGS sequence"/>
</dbReference>
<dbReference type="EMBL" id="BMRP01000004">
    <property type="protein sequence ID" value="GGU52301.1"/>
    <property type="molecule type" value="Genomic_DNA"/>
</dbReference>
<evidence type="ECO:0000313" key="4">
    <source>
        <dbReference type="Proteomes" id="UP000654471"/>
    </source>
</evidence>
<feature type="region of interest" description="Disordered" evidence="1">
    <location>
        <begin position="183"/>
        <end position="202"/>
    </location>
</feature>
<evidence type="ECO:0000256" key="2">
    <source>
        <dbReference type="SAM" id="SignalP"/>
    </source>
</evidence>
<gene>
    <name evidence="3" type="ORF">GCM10010211_15880</name>
</gene>
<evidence type="ECO:0000256" key="1">
    <source>
        <dbReference type="SAM" id="MobiDB-lite"/>
    </source>
</evidence>
<sequence length="202" mass="20440">MTVLSSPTRNRAALRRSVVALLLACSLTVGAVACGGSNKSKGGSAASPGAATGTATGASPSPTSSFEKQKFAKTRFVANAGLAAGATYQWIIKPYKAGTFKKGAKGRKTALVKAGLAGVFTYNRLKAAVRNAQGDPALSKALAPLSSGIESLKNLGTKLRSGEAGTGEVDQFQNVINNVKDAGKKNGAEVKDQVPSTSQLGG</sequence>
<evidence type="ECO:0008006" key="5">
    <source>
        <dbReference type="Google" id="ProtNLM"/>
    </source>
</evidence>
<feature type="compositionally biased region" description="Basic and acidic residues" evidence="1">
    <location>
        <begin position="183"/>
        <end position="192"/>
    </location>
</feature>
<reference evidence="4" key="1">
    <citation type="journal article" date="2019" name="Int. J. Syst. Evol. Microbiol.">
        <title>The Global Catalogue of Microorganisms (GCM) 10K type strain sequencing project: providing services to taxonomists for standard genome sequencing and annotation.</title>
        <authorList>
            <consortium name="The Broad Institute Genomics Platform"/>
            <consortium name="The Broad Institute Genome Sequencing Center for Infectious Disease"/>
            <person name="Wu L."/>
            <person name="Ma J."/>
        </authorList>
    </citation>
    <scope>NUCLEOTIDE SEQUENCE [LARGE SCALE GENOMIC DNA]</scope>
    <source>
        <strain evidence="4">JCM 3399</strain>
    </source>
</reference>
<keyword evidence="2" id="KW-0732">Signal</keyword>
<comment type="caution">
    <text evidence="3">The sequence shown here is derived from an EMBL/GenBank/DDBJ whole genome shotgun (WGS) entry which is preliminary data.</text>
</comment>
<accession>A0ABQ2UUS7</accession>
<feature type="region of interest" description="Disordered" evidence="1">
    <location>
        <begin position="38"/>
        <end position="65"/>
    </location>
</feature>
<keyword evidence="4" id="KW-1185">Reference proteome</keyword>
<feature type="chain" id="PRO_5045747498" description="Lipoprotein" evidence="2">
    <location>
        <begin position="32"/>
        <end position="202"/>
    </location>
</feature>
<dbReference type="RefSeq" id="WP_189297793.1">
    <property type="nucleotide sequence ID" value="NZ_BMRP01000004.1"/>
</dbReference>
<organism evidence="3 4">
    <name type="scientific">Streptomyces albospinus</name>
    <dbReference type="NCBI Taxonomy" id="285515"/>
    <lineage>
        <taxon>Bacteria</taxon>
        <taxon>Bacillati</taxon>
        <taxon>Actinomycetota</taxon>
        <taxon>Actinomycetes</taxon>
        <taxon>Kitasatosporales</taxon>
        <taxon>Streptomycetaceae</taxon>
        <taxon>Streptomyces</taxon>
    </lineage>
</organism>
<name>A0ABQ2UUS7_9ACTN</name>
<proteinExistence type="predicted"/>
<evidence type="ECO:0000313" key="3">
    <source>
        <dbReference type="EMBL" id="GGU52301.1"/>
    </source>
</evidence>